<protein>
    <recommendedName>
        <fullName evidence="5">Flavin-containing monooxygenase</fullName>
        <ecNumber evidence="5">1.-.-.-</ecNumber>
    </recommendedName>
</protein>
<name>A0A836C1I5_9CHLO</name>
<evidence type="ECO:0000256" key="5">
    <source>
        <dbReference type="RuleBase" id="RU361177"/>
    </source>
</evidence>
<evidence type="ECO:0000313" key="7">
    <source>
        <dbReference type="EMBL" id="KAG2496946.1"/>
    </source>
</evidence>
<dbReference type="Pfam" id="PF00743">
    <property type="entry name" value="FMO-like"/>
    <property type="match status" value="1"/>
</dbReference>
<evidence type="ECO:0000256" key="6">
    <source>
        <dbReference type="SAM" id="MobiDB-lite"/>
    </source>
</evidence>
<evidence type="ECO:0000256" key="4">
    <source>
        <dbReference type="ARBA" id="ARBA00023002"/>
    </source>
</evidence>
<dbReference type="GO" id="GO:0004499">
    <property type="term" value="F:N,N-dimethylaniline monooxygenase activity"/>
    <property type="evidence" value="ECO:0007669"/>
    <property type="project" value="InterPro"/>
</dbReference>
<dbReference type="AlphaFoldDB" id="A0A836C1I5"/>
<organism evidence="7 8">
    <name type="scientific">Edaphochlamys debaryana</name>
    <dbReference type="NCBI Taxonomy" id="47281"/>
    <lineage>
        <taxon>Eukaryota</taxon>
        <taxon>Viridiplantae</taxon>
        <taxon>Chlorophyta</taxon>
        <taxon>core chlorophytes</taxon>
        <taxon>Chlorophyceae</taxon>
        <taxon>CS clade</taxon>
        <taxon>Chlamydomonadales</taxon>
        <taxon>Chlamydomonadales incertae sedis</taxon>
        <taxon>Edaphochlamys</taxon>
    </lineage>
</organism>
<evidence type="ECO:0000256" key="2">
    <source>
        <dbReference type="ARBA" id="ARBA00022630"/>
    </source>
</evidence>
<dbReference type="GO" id="GO:0050661">
    <property type="term" value="F:NADP binding"/>
    <property type="evidence" value="ECO:0007669"/>
    <property type="project" value="InterPro"/>
</dbReference>
<dbReference type="Gene3D" id="3.50.50.60">
    <property type="entry name" value="FAD/NAD(P)-binding domain"/>
    <property type="match status" value="2"/>
</dbReference>
<feature type="region of interest" description="Disordered" evidence="6">
    <location>
        <begin position="471"/>
        <end position="510"/>
    </location>
</feature>
<gene>
    <name evidence="7" type="ORF">HYH03_004952</name>
</gene>
<dbReference type="InterPro" id="IPR020946">
    <property type="entry name" value="Flavin_mOase-like"/>
</dbReference>
<accession>A0A836C1I5</accession>
<dbReference type="InterPro" id="IPR050346">
    <property type="entry name" value="FMO-like"/>
</dbReference>
<dbReference type="SUPFAM" id="SSF51905">
    <property type="entry name" value="FAD/NAD(P)-binding domain"/>
    <property type="match status" value="1"/>
</dbReference>
<feature type="compositionally biased region" description="Polar residues" evidence="6">
    <location>
        <begin position="582"/>
        <end position="596"/>
    </location>
</feature>
<dbReference type="Proteomes" id="UP000612055">
    <property type="component" value="Unassembled WGS sequence"/>
</dbReference>
<dbReference type="InterPro" id="IPR036188">
    <property type="entry name" value="FAD/NAD-bd_sf"/>
</dbReference>
<dbReference type="PANTHER" id="PTHR23023">
    <property type="entry name" value="DIMETHYLANILINE MONOOXYGENASE"/>
    <property type="match status" value="1"/>
</dbReference>
<keyword evidence="8" id="KW-1185">Reference proteome</keyword>
<keyword evidence="3 5" id="KW-0274">FAD</keyword>
<keyword evidence="5" id="KW-0503">Monooxygenase</keyword>
<evidence type="ECO:0000256" key="1">
    <source>
        <dbReference type="ARBA" id="ARBA00009183"/>
    </source>
</evidence>
<proteinExistence type="inferred from homology"/>
<evidence type="ECO:0000313" key="8">
    <source>
        <dbReference type="Proteomes" id="UP000612055"/>
    </source>
</evidence>
<dbReference type="GO" id="GO:0050660">
    <property type="term" value="F:flavin adenine dinucleotide binding"/>
    <property type="evidence" value="ECO:0007669"/>
    <property type="project" value="InterPro"/>
</dbReference>
<comment type="cofactor">
    <cofactor evidence="5">
        <name>FAD</name>
        <dbReference type="ChEBI" id="CHEBI:57692"/>
    </cofactor>
</comment>
<keyword evidence="4 5" id="KW-0560">Oxidoreductase</keyword>
<feature type="region of interest" description="Disordered" evidence="6">
    <location>
        <begin position="562"/>
        <end position="658"/>
    </location>
</feature>
<reference evidence="7" key="1">
    <citation type="journal article" date="2020" name="bioRxiv">
        <title>Comparative genomics of Chlamydomonas.</title>
        <authorList>
            <person name="Craig R.J."/>
            <person name="Hasan A.R."/>
            <person name="Ness R.W."/>
            <person name="Keightley P.D."/>
        </authorList>
    </citation>
    <scope>NUCLEOTIDE SEQUENCE</scope>
    <source>
        <strain evidence="7">CCAP 11/70</strain>
    </source>
</reference>
<sequence>MSRAQVQRYIKAYAEHFDLNRHVRLNCKLLRLRWHVDERAWEALYCDSTLAKFYKIAVDFVTVCTGIYSQPYVPEYAGADCFAGTQLHAKDFVDMSLAKGRRVLIVGAGKTAMDCVCGLVASRTAASVTLLYRQAHWPVPRSVWGLSVRSLLFNRAIGAMLPPYYEAGAARRAAAALTKPIRTLFWRSLQTATASKFRIAKTLKPRLDMPSDLFHGGQVVDDTLSELIADEVVTSTKGEINRIVRNGVILQDNSFLPVDLILYCTGYSKSYDFLEGSMRERLGLQKDGLYLYRNCLPHAVPHLAFVGSEVSTFSNIVTHGLQALWLARVLAGDVKLPPPDRMVDDIRAQQRWRREIMPPQRSRGAALMLYMQHYHDQLLRDMGASPKRKGLNLLAECFGAYTAADYTSLATAAPPPAAESVRPSTNIDGIKITIHDLDAPPTSLYPGIDIRLEPPSIARAVALSFDEPRGKRAGTVTRTGTGTGMTTGTGTGTGMSTGGGGGGGALLTGPRSIKSTRSWRSLMGSAGHTVVRAAQFGAAQESLEYGGGDGCTGTGTGKAMPASAGGLSVSDNMSSASASSNTHGPSRSRTPSQSQMHGQGHGLGQSYSHGQGQGYSQGCGQAHGYVHSPGSGHGHGHGHGFPPSPTPAVAQSHGRPHA</sequence>
<dbReference type="OrthoDB" id="66881at2759"/>
<comment type="similarity">
    <text evidence="1 5">Belongs to the FMO family.</text>
</comment>
<comment type="caution">
    <text evidence="7">The sequence shown here is derived from an EMBL/GenBank/DDBJ whole genome shotgun (WGS) entry which is preliminary data.</text>
</comment>
<feature type="compositionally biased region" description="Gly residues" evidence="6">
    <location>
        <begin position="481"/>
        <end position="506"/>
    </location>
</feature>
<dbReference type="EMBL" id="JAEHOE010000016">
    <property type="protein sequence ID" value="KAG2496946.1"/>
    <property type="molecule type" value="Genomic_DNA"/>
</dbReference>
<feature type="compositionally biased region" description="Low complexity" evidence="6">
    <location>
        <begin position="568"/>
        <end position="581"/>
    </location>
</feature>
<evidence type="ECO:0000256" key="3">
    <source>
        <dbReference type="ARBA" id="ARBA00022827"/>
    </source>
</evidence>
<keyword evidence="2 5" id="KW-0285">Flavoprotein</keyword>
<dbReference type="EC" id="1.-.-.-" evidence="5"/>